<sequence length="491" mass="54872">MGWERTSPLHHTDRDNDGLLQVHRQSDPMMAASSEEGNVAGVSLANPSRSAEPQPQPQPQQIFQAQPAVAIKLLADIHNYNNICIKTTPASENKGGKEADVLTMHLHSFTTIINSLSLSQLLWPVLCEAGLIWPWSNSRRPSHASESYSVGRSTFYRNPASAPSSMAPASFLHLAPERNKMSPGHTFPAGRQSQSSTASLPRRPGTLTKQVGGKVTLLLPPEVKPPFGPSTPVGYGATPGRQQRSVRMPSRATVMPANFRKQPLVYEKIHHEVPKATVRPANLRKPPFVYEDPREVDRRPALPKKAIAVPPPVASQNPPEPPLPPPRKRRKQRLKYVEPINRPAFSSFRPPEPELSSKASDGSPEEYGRRYEKIDEKHVKPGPEMPDTPPPTPPPWPEHLGRKQSTNVWHLAGLEVEEARHRNQQVKRIETLMNRSNGYHRRLGLMLRGESSVNICKIQRTQIHYDESQGTAKRERPIIYPSLSRKYPILA</sequence>
<name>A0A367LSG9_9HYPO</name>
<feature type="region of interest" description="Disordered" evidence="1">
    <location>
        <begin position="178"/>
        <end position="249"/>
    </location>
</feature>
<comment type="caution">
    <text evidence="2">The sequence shown here is derived from an EMBL/GenBank/DDBJ whole genome shotgun (WGS) entry which is preliminary data.</text>
</comment>
<organism evidence="2 3">
    <name type="scientific">Ophiocordyceps polyrhachis-furcata BCC 54312</name>
    <dbReference type="NCBI Taxonomy" id="1330021"/>
    <lineage>
        <taxon>Eukaryota</taxon>
        <taxon>Fungi</taxon>
        <taxon>Dikarya</taxon>
        <taxon>Ascomycota</taxon>
        <taxon>Pezizomycotina</taxon>
        <taxon>Sordariomycetes</taxon>
        <taxon>Hypocreomycetidae</taxon>
        <taxon>Hypocreales</taxon>
        <taxon>Ophiocordycipitaceae</taxon>
        <taxon>Ophiocordyceps</taxon>
    </lineage>
</organism>
<evidence type="ECO:0000313" key="3">
    <source>
        <dbReference type="Proteomes" id="UP000253664"/>
    </source>
</evidence>
<gene>
    <name evidence="2" type="ORF">L249_2093</name>
</gene>
<dbReference type="AlphaFoldDB" id="A0A367LSG9"/>
<evidence type="ECO:0000313" key="2">
    <source>
        <dbReference type="EMBL" id="RCI17396.1"/>
    </source>
</evidence>
<reference evidence="2 3" key="1">
    <citation type="journal article" date="2015" name="BMC Genomics">
        <title>Insights from the genome of Ophiocordyceps polyrhachis-furcata to pathogenicity and host specificity in insect fungi.</title>
        <authorList>
            <person name="Wichadakul D."/>
            <person name="Kobmoo N."/>
            <person name="Ingsriswang S."/>
            <person name="Tangphatsornruang S."/>
            <person name="Chantasingh D."/>
            <person name="Luangsa-ard J.J."/>
            <person name="Eurwilaichitr L."/>
        </authorList>
    </citation>
    <scope>NUCLEOTIDE SEQUENCE [LARGE SCALE GENOMIC DNA]</scope>
    <source>
        <strain evidence="2 3">BCC 54312</strain>
    </source>
</reference>
<feature type="compositionally biased region" description="Basic and acidic residues" evidence="1">
    <location>
        <begin position="366"/>
        <end position="381"/>
    </location>
</feature>
<feature type="compositionally biased region" description="Pro residues" evidence="1">
    <location>
        <begin position="309"/>
        <end position="325"/>
    </location>
</feature>
<dbReference type="OrthoDB" id="10603921at2759"/>
<feature type="region of interest" description="Disordered" evidence="1">
    <location>
        <begin position="307"/>
        <end position="402"/>
    </location>
</feature>
<feature type="compositionally biased region" description="Pro residues" evidence="1">
    <location>
        <begin position="383"/>
        <end position="397"/>
    </location>
</feature>
<feature type="region of interest" description="Disordered" evidence="1">
    <location>
        <begin position="1"/>
        <end position="61"/>
    </location>
</feature>
<accession>A0A367LSG9</accession>
<keyword evidence="3" id="KW-1185">Reference proteome</keyword>
<protein>
    <submittedName>
        <fullName evidence="2">Uncharacterized protein</fullName>
    </submittedName>
</protein>
<evidence type="ECO:0000256" key="1">
    <source>
        <dbReference type="SAM" id="MobiDB-lite"/>
    </source>
</evidence>
<dbReference type="EMBL" id="LKCN02000001">
    <property type="protein sequence ID" value="RCI17396.1"/>
    <property type="molecule type" value="Genomic_DNA"/>
</dbReference>
<proteinExistence type="predicted"/>
<dbReference type="Proteomes" id="UP000253664">
    <property type="component" value="Unassembled WGS sequence"/>
</dbReference>